<evidence type="ECO:0000256" key="5">
    <source>
        <dbReference type="ARBA" id="ARBA00023159"/>
    </source>
</evidence>
<keyword evidence="3" id="KW-0805">Transcription regulation</keyword>
<keyword evidence="4" id="KW-0238">DNA-binding</keyword>
<dbReference type="SUPFAM" id="SSF54171">
    <property type="entry name" value="DNA-binding domain"/>
    <property type="match status" value="1"/>
</dbReference>
<dbReference type="EMBL" id="JAVXUP010000567">
    <property type="protein sequence ID" value="KAK3025077.1"/>
    <property type="molecule type" value="Genomic_DNA"/>
</dbReference>
<comment type="subcellular location">
    <subcellularLocation>
        <location evidence="1">Nucleus</location>
    </subcellularLocation>
</comment>
<dbReference type="Proteomes" id="UP001188597">
    <property type="component" value="Unassembled WGS sequence"/>
</dbReference>
<evidence type="ECO:0000256" key="6">
    <source>
        <dbReference type="ARBA" id="ARBA00023163"/>
    </source>
</evidence>
<dbReference type="InterPro" id="IPR036955">
    <property type="entry name" value="AP2/ERF_dom_sf"/>
</dbReference>
<proteinExistence type="predicted"/>
<organism evidence="9 10">
    <name type="scientific">Escallonia herrerae</name>
    <dbReference type="NCBI Taxonomy" id="1293975"/>
    <lineage>
        <taxon>Eukaryota</taxon>
        <taxon>Viridiplantae</taxon>
        <taxon>Streptophyta</taxon>
        <taxon>Embryophyta</taxon>
        <taxon>Tracheophyta</taxon>
        <taxon>Spermatophyta</taxon>
        <taxon>Magnoliopsida</taxon>
        <taxon>eudicotyledons</taxon>
        <taxon>Gunneridae</taxon>
        <taxon>Pentapetalae</taxon>
        <taxon>asterids</taxon>
        <taxon>campanulids</taxon>
        <taxon>Escalloniales</taxon>
        <taxon>Escalloniaceae</taxon>
        <taxon>Escallonia</taxon>
    </lineage>
</organism>
<keyword evidence="6" id="KW-0804">Transcription</keyword>
<dbReference type="GO" id="GO:0003700">
    <property type="term" value="F:DNA-binding transcription factor activity"/>
    <property type="evidence" value="ECO:0007669"/>
    <property type="project" value="InterPro"/>
</dbReference>
<evidence type="ECO:0000313" key="9">
    <source>
        <dbReference type="EMBL" id="KAK3025077.1"/>
    </source>
</evidence>
<dbReference type="CDD" id="cd00018">
    <property type="entry name" value="AP2"/>
    <property type="match status" value="1"/>
</dbReference>
<dbReference type="PANTHER" id="PTHR31190:SF499">
    <property type="entry name" value="ETHYLENE-RESPONSIVE TRANSCRIPTION FACTOR ERF105"/>
    <property type="match status" value="1"/>
</dbReference>
<sequence>MVFNPKAVGRHYRGVQRRPWGKFAVEIRDPERKGYLVWLGMYDTDVEAARACDGATFKMRGSKEILNFPLEAEKSGPPQHLVKRQRYVEVDFELDGGDNGIGSDLDRLRSMAAVEVWSTDPSQYAKNVA</sequence>
<evidence type="ECO:0000256" key="1">
    <source>
        <dbReference type="ARBA" id="ARBA00004123"/>
    </source>
</evidence>
<dbReference type="Gene3D" id="3.30.730.10">
    <property type="entry name" value="AP2/ERF domain"/>
    <property type="match status" value="1"/>
</dbReference>
<keyword evidence="7" id="KW-0539">Nucleus</keyword>
<evidence type="ECO:0000256" key="2">
    <source>
        <dbReference type="ARBA" id="ARBA00022745"/>
    </source>
</evidence>
<dbReference type="InterPro" id="IPR044808">
    <property type="entry name" value="ERF_plant"/>
</dbReference>
<name>A0AA88WCC1_9ASTE</name>
<evidence type="ECO:0000313" key="10">
    <source>
        <dbReference type="Proteomes" id="UP001188597"/>
    </source>
</evidence>
<dbReference type="GO" id="GO:0005634">
    <property type="term" value="C:nucleus"/>
    <property type="evidence" value="ECO:0007669"/>
    <property type="project" value="UniProtKB-SubCell"/>
</dbReference>
<dbReference type="PRINTS" id="PR00367">
    <property type="entry name" value="ETHRSPELEMNT"/>
</dbReference>
<protein>
    <recommendedName>
        <fullName evidence="8">AP2/ERF domain-containing protein</fullName>
    </recommendedName>
</protein>
<evidence type="ECO:0000256" key="7">
    <source>
        <dbReference type="ARBA" id="ARBA00023242"/>
    </source>
</evidence>
<gene>
    <name evidence="9" type="ORF">RJ639_044881</name>
</gene>
<dbReference type="GO" id="GO:0009873">
    <property type="term" value="P:ethylene-activated signaling pathway"/>
    <property type="evidence" value="ECO:0007669"/>
    <property type="project" value="UniProtKB-KW"/>
</dbReference>
<dbReference type="InterPro" id="IPR016177">
    <property type="entry name" value="DNA-bd_dom_sf"/>
</dbReference>
<keyword evidence="10" id="KW-1185">Reference proteome</keyword>
<accession>A0AA88WCC1</accession>
<dbReference type="InterPro" id="IPR001471">
    <property type="entry name" value="AP2/ERF_dom"/>
</dbReference>
<dbReference type="GO" id="GO:0000976">
    <property type="term" value="F:transcription cis-regulatory region binding"/>
    <property type="evidence" value="ECO:0007669"/>
    <property type="project" value="UniProtKB-ARBA"/>
</dbReference>
<evidence type="ECO:0000256" key="3">
    <source>
        <dbReference type="ARBA" id="ARBA00023015"/>
    </source>
</evidence>
<keyword evidence="5" id="KW-0010">Activator</keyword>
<reference evidence="9" key="1">
    <citation type="submission" date="2022-12" db="EMBL/GenBank/DDBJ databases">
        <title>Draft genome assemblies for two species of Escallonia (Escalloniales).</title>
        <authorList>
            <person name="Chanderbali A."/>
            <person name="Dervinis C."/>
            <person name="Anghel I."/>
            <person name="Soltis D."/>
            <person name="Soltis P."/>
            <person name="Zapata F."/>
        </authorList>
    </citation>
    <scope>NUCLEOTIDE SEQUENCE</scope>
    <source>
        <strain evidence="9">UCBG64.0493</strain>
        <tissue evidence="9">Leaf</tissue>
    </source>
</reference>
<feature type="domain" description="AP2/ERF" evidence="8">
    <location>
        <begin position="11"/>
        <end position="69"/>
    </location>
</feature>
<comment type="caution">
    <text evidence="9">The sequence shown here is derived from an EMBL/GenBank/DDBJ whole genome shotgun (WGS) entry which is preliminary data.</text>
</comment>
<dbReference type="SMART" id="SM00380">
    <property type="entry name" value="AP2"/>
    <property type="match status" value="1"/>
</dbReference>
<dbReference type="PROSITE" id="PS51032">
    <property type="entry name" value="AP2_ERF"/>
    <property type="match status" value="1"/>
</dbReference>
<dbReference type="Pfam" id="PF00847">
    <property type="entry name" value="AP2"/>
    <property type="match status" value="1"/>
</dbReference>
<evidence type="ECO:0000256" key="4">
    <source>
        <dbReference type="ARBA" id="ARBA00023125"/>
    </source>
</evidence>
<dbReference type="AlphaFoldDB" id="A0AA88WCC1"/>
<dbReference type="GO" id="GO:0006950">
    <property type="term" value="P:response to stress"/>
    <property type="evidence" value="ECO:0007669"/>
    <property type="project" value="UniProtKB-ARBA"/>
</dbReference>
<keyword evidence="2" id="KW-0936">Ethylene signaling pathway</keyword>
<evidence type="ECO:0000259" key="8">
    <source>
        <dbReference type="PROSITE" id="PS51032"/>
    </source>
</evidence>
<dbReference type="PANTHER" id="PTHR31190">
    <property type="entry name" value="DNA-BINDING DOMAIN"/>
    <property type="match status" value="1"/>
</dbReference>